<sequence length="677" mass="74946">MPPATIRQSFDALLSSIATASIHPSMTAEFSVDTPSVIAGRRKTCIPPSLRTDSESLNIAWLSNLVAEGYPEVLIHRLIGRALHDGDEDSYASSYQSIMDQDWEHTPTGKAFYRLVLHTGFQPVPDEDSDDEEEGSHYNLRSKKPPSPVDSATQRSLARTVARHRVYNLRYLSENRLWGPYLPMTPIPPRPADTEVETLPLSQNPSILTTDEPGDFSLPFIRALLSDFSVFVESHNILFGDDDDDDDDFVPSQSGSGDEEAANNQDEDDEDESKSEASDPEIINFQLVHRNAEEDEGGDGDDEGEDNDNDNDGASDDDEDSAEPDATGPTSTRAPPLPVPIYPIQPHLLRPDYAFLSAARIVVEDNLRERYGHKLPHDHETLWPWFTTLDALDSTRVILERARSLDGLRMGGAPSFWGGVGIRGEDRWFEDQFKDNDEEDENPPEAVKDKKKGVEANGLAESGDTCEGWDWAGAEGKWMRAVAWMDYRDLLFHNVRSLQASNPLTSGARLSEDIQETIRVFAMDIKITGYSRVPPPTSLEGSSSAMLGTSRPPDPKGKGKAKATDADLLEQETKSEASYDPLVYALPIIHISGEYRGSDVDEHAQRRCRGTVRMIGDRAVRWTLITSDVATPNQDEWVMEGVQVGGIGSKLGIVGMWTGASHERGDPIGPSWAWKMD</sequence>
<accession>A0ABR3A4H9</accession>
<feature type="compositionally biased region" description="Acidic residues" evidence="1">
    <location>
        <begin position="293"/>
        <end position="323"/>
    </location>
</feature>
<feature type="region of interest" description="Disordered" evidence="1">
    <location>
        <begin position="293"/>
        <end position="339"/>
    </location>
</feature>
<evidence type="ECO:0000313" key="2">
    <source>
        <dbReference type="EMBL" id="KAL0068284.1"/>
    </source>
</evidence>
<feature type="compositionally biased region" description="Basic and acidic residues" evidence="1">
    <location>
        <begin position="553"/>
        <end position="566"/>
    </location>
</feature>
<feature type="region of interest" description="Disordered" evidence="1">
    <location>
        <begin position="532"/>
        <end position="566"/>
    </location>
</feature>
<proteinExistence type="predicted"/>
<dbReference type="Proteomes" id="UP001437256">
    <property type="component" value="Unassembled WGS sequence"/>
</dbReference>
<reference evidence="2 3" key="1">
    <citation type="submission" date="2024-05" db="EMBL/GenBank/DDBJ databases">
        <title>A draft genome resource for the thread blight pathogen Marasmius tenuissimus strain MS-2.</title>
        <authorList>
            <person name="Yulfo-Soto G.E."/>
            <person name="Baruah I.K."/>
            <person name="Amoako-Attah I."/>
            <person name="Bukari Y."/>
            <person name="Meinhardt L.W."/>
            <person name="Bailey B.A."/>
            <person name="Cohen S.P."/>
        </authorList>
    </citation>
    <scope>NUCLEOTIDE SEQUENCE [LARGE SCALE GENOMIC DNA]</scope>
    <source>
        <strain evidence="2 3">MS-2</strain>
    </source>
</reference>
<keyword evidence="3" id="KW-1185">Reference proteome</keyword>
<evidence type="ECO:0000256" key="1">
    <source>
        <dbReference type="SAM" id="MobiDB-lite"/>
    </source>
</evidence>
<gene>
    <name evidence="2" type="ORF">AAF712_004671</name>
</gene>
<feature type="compositionally biased region" description="Acidic residues" evidence="1">
    <location>
        <begin position="240"/>
        <end position="249"/>
    </location>
</feature>
<feature type="compositionally biased region" description="Acidic residues" evidence="1">
    <location>
        <begin position="125"/>
        <end position="134"/>
    </location>
</feature>
<feature type="region of interest" description="Disordered" evidence="1">
    <location>
        <begin position="238"/>
        <end position="281"/>
    </location>
</feature>
<feature type="region of interest" description="Disordered" evidence="1">
    <location>
        <begin position="123"/>
        <end position="155"/>
    </location>
</feature>
<name>A0ABR3A4H9_9AGAR</name>
<dbReference type="EMBL" id="JBBXMP010000019">
    <property type="protein sequence ID" value="KAL0068284.1"/>
    <property type="molecule type" value="Genomic_DNA"/>
</dbReference>
<evidence type="ECO:0000313" key="3">
    <source>
        <dbReference type="Proteomes" id="UP001437256"/>
    </source>
</evidence>
<organism evidence="2 3">
    <name type="scientific">Marasmius tenuissimus</name>
    <dbReference type="NCBI Taxonomy" id="585030"/>
    <lineage>
        <taxon>Eukaryota</taxon>
        <taxon>Fungi</taxon>
        <taxon>Dikarya</taxon>
        <taxon>Basidiomycota</taxon>
        <taxon>Agaricomycotina</taxon>
        <taxon>Agaricomycetes</taxon>
        <taxon>Agaricomycetidae</taxon>
        <taxon>Agaricales</taxon>
        <taxon>Marasmiineae</taxon>
        <taxon>Marasmiaceae</taxon>
        <taxon>Marasmius</taxon>
    </lineage>
</organism>
<feature type="compositionally biased region" description="Acidic residues" evidence="1">
    <location>
        <begin position="257"/>
        <end position="273"/>
    </location>
</feature>
<protein>
    <submittedName>
        <fullName evidence="2">Uncharacterized protein</fullName>
    </submittedName>
</protein>
<comment type="caution">
    <text evidence="2">The sequence shown here is derived from an EMBL/GenBank/DDBJ whole genome shotgun (WGS) entry which is preliminary data.</text>
</comment>